<proteinExistence type="predicted"/>
<sequence>MHSKIRSVDFSLSAVVESPSAAELLNWRLS</sequence>
<protein>
    <submittedName>
        <fullName evidence="1">Uncharacterized protein</fullName>
    </submittedName>
</protein>
<reference evidence="1" key="1">
    <citation type="submission" date="2022-03" db="EMBL/GenBank/DDBJ databases">
        <authorList>
            <person name="Sayadi A."/>
        </authorList>
    </citation>
    <scope>NUCLEOTIDE SEQUENCE</scope>
</reference>
<evidence type="ECO:0000313" key="1">
    <source>
        <dbReference type="EMBL" id="CAH1998492.1"/>
    </source>
</evidence>
<dbReference type="Proteomes" id="UP001152888">
    <property type="component" value="Unassembled WGS sequence"/>
</dbReference>
<organism evidence="1 2">
    <name type="scientific">Acanthoscelides obtectus</name>
    <name type="common">Bean weevil</name>
    <name type="synonym">Bruchus obtectus</name>
    <dbReference type="NCBI Taxonomy" id="200917"/>
    <lineage>
        <taxon>Eukaryota</taxon>
        <taxon>Metazoa</taxon>
        <taxon>Ecdysozoa</taxon>
        <taxon>Arthropoda</taxon>
        <taxon>Hexapoda</taxon>
        <taxon>Insecta</taxon>
        <taxon>Pterygota</taxon>
        <taxon>Neoptera</taxon>
        <taxon>Endopterygota</taxon>
        <taxon>Coleoptera</taxon>
        <taxon>Polyphaga</taxon>
        <taxon>Cucujiformia</taxon>
        <taxon>Chrysomeloidea</taxon>
        <taxon>Chrysomelidae</taxon>
        <taxon>Bruchinae</taxon>
        <taxon>Bruchini</taxon>
        <taxon>Acanthoscelides</taxon>
    </lineage>
</organism>
<keyword evidence="2" id="KW-1185">Reference proteome</keyword>
<gene>
    <name evidence="1" type="ORF">ACAOBT_LOCUS24421</name>
</gene>
<evidence type="ECO:0000313" key="2">
    <source>
        <dbReference type="Proteomes" id="UP001152888"/>
    </source>
</evidence>
<dbReference type="EMBL" id="CAKOFQ010007332">
    <property type="protein sequence ID" value="CAH1998492.1"/>
    <property type="molecule type" value="Genomic_DNA"/>
</dbReference>
<dbReference type="AlphaFoldDB" id="A0A9P0LKF1"/>
<comment type="caution">
    <text evidence="1">The sequence shown here is derived from an EMBL/GenBank/DDBJ whole genome shotgun (WGS) entry which is preliminary data.</text>
</comment>
<name>A0A9P0LKF1_ACAOB</name>
<accession>A0A9P0LKF1</accession>